<reference evidence="3" key="1">
    <citation type="submission" date="2021-01" db="EMBL/GenBank/DDBJ databases">
        <title>Whole genome shotgun sequence of Virgisporangium aliadipatigenens NBRC 105644.</title>
        <authorList>
            <person name="Komaki H."/>
            <person name="Tamura T."/>
        </authorList>
    </citation>
    <scope>NUCLEOTIDE SEQUENCE</scope>
    <source>
        <strain evidence="3">NBRC 105644</strain>
    </source>
</reference>
<evidence type="ECO:0000256" key="1">
    <source>
        <dbReference type="ARBA" id="ARBA00010617"/>
    </source>
</evidence>
<comment type="caution">
    <text evidence="3">The sequence shown here is derived from an EMBL/GenBank/DDBJ whole genome shotgun (WGS) entry which is preliminary data.</text>
</comment>
<dbReference type="InterPro" id="IPR036396">
    <property type="entry name" value="Cyt_P450_sf"/>
</dbReference>
<dbReference type="InterPro" id="IPR017972">
    <property type="entry name" value="Cyt_P450_CS"/>
</dbReference>
<protein>
    <recommendedName>
        <fullName evidence="5">Cytochrome P450</fullName>
    </recommendedName>
</protein>
<feature type="region of interest" description="Disordered" evidence="2">
    <location>
        <begin position="50"/>
        <end position="83"/>
    </location>
</feature>
<organism evidence="3 4">
    <name type="scientific">Virgisporangium aliadipatigenens</name>
    <dbReference type="NCBI Taxonomy" id="741659"/>
    <lineage>
        <taxon>Bacteria</taxon>
        <taxon>Bacillati</taxon>
        <taxon>Actinomycetota</taxon>
        <taxon>Actinomycetes</taxon>
        <taxon>Micromonosporales</taxon>
        <taxon>Micromonosporaceae</taxon>
        <taxon>Virgisporangium</taxon>
    </lineage>
</organism>
<comment type="similarity">
    <text evidence="1">Belongs to the cytochrome P450 family.</text>
</comment>
<dbReference type="SUPFAM" id="SSF48264">
    <property type="entry name" value="Cytochrome P450"/>
    <property type="match status" value="1"/>
</dbReference>
<dbReference type="PROSITE" id="PS00086">
    <property type="entry name" value="CYTOCHROME_P450"/>
    <property type="match status" value="1"/>
</dbReference>
<accession>A0A8J3YVE2</accession>
<dbReference type="PANTHER" id="PTHR46696">
    <property type="entry name" value="P450, PUTATIVE (EUROFUNG)-RELATED"/>
    <property type="match status" value="1"/>
</dbReference>
<dbReference type="Proteomes" id="UP000619260">
    <property type="component" value="Unassembled WGS sequence"/>
</dbReference>
<proteinExistence type="inferred from homology"/>
<dbReference type="AlphaFoldDB" id="A0A8J3YVE2"/>
<evidence type="ECO:0000256" key="2">
    <source>
        <dbReference type="SAM" id="MobiDB-lite"/>
    </source>
</evidence>
<dbReference type="Gene3D" id="1.10.630.10">
    <property type="entry name" value="Cytochrome P450"/>
    <property type="match status" value="1"/>
</dbReference>
<keyword evidence="4" id="KW-1185">Reference proteome</keyword>
<dbReference type="PRINTS" id="PR00359">
    <property type="entry name" value="BP450"/>
</dbReference>
<gene>
    <name evidence="3" type="ORF">Val02_73090</name>
</gene>
<dbReference type="InterPro" id="IPR002397">
    <property type="entry name" value="Cyt_P450_B"/>
</dbReference>
<dbReference type="GO" id="GO:0016705">
    <property type="term" value="F:oxidoreductase activity, acting on paired donors, with incorporation or reduction of molecular oxygen"/>
    <property type="evidence" value="ECO:0007669"/>
    <property type="project" value="InterPro"/>
</dbReference>
<evidence type="ECO:0000313" key="3">
    <source>
        <dbReference type="EMBL" id="GIJ50423.1"/>
    </source>
</evidence>
<dbReference type="EMBL" id="BOPF01000036">
    <property type="protein sequence ID" value="GIJ50423.1"/>
    <property type="molecule type" value="Genomic_DNA"/>
</dbReference>
<evidence type="ECO:0000313" key="4">
    <source>
        <dbReference type="Proteomes" id="UP000619260"/>
    </source>
</evidence>
<evidence type="ECO:0008006" key="5">
    <source>
        <dbReference type="Google" id="ProtNLM"/>
    </source>
</evidence>
<dbReference type="PANTHER" id="PTHR46696:SF1">
    <property type="entry name" value="CYTOCHROME P450 YJIB-RELATED"/>
    <property type="match status" value="1"/>
</dbReference>
<sequence>MYLASHPVLFGLVSATRRAPVVRIGRTLLVHGTQEYRHALTAVPLDRTAGGTTGGTARELTGGGGVVFDEEGPSHRASRRAAVGGDDSGWRAALTRHTALLAAMGPARATGPSPSAILQLRRGHSTPGRGNPGATTARSAGVLDVVGLAADVAGCGAAALLGVGVDGPALARAAREAAAAAARAHVPGVGLPGRKRRAGEAARRLVTLTGDERGAMLAVAAVNTMVAAIPRAVAWCADDGLWPFAEDPVTRPSLVDELLRVLAPTPVLPRVAAARAAVGGRRVRRGERLVLVARHAAQGHERGPDPVAPAPAGVTQLVFGAGAHACPGARLARVQLAEVLAALAPFRPVVVRARPDRRAALPGWSTLDVRRTR</sequence>
<dbReference type="GO" id="GO:0005506">
    <property type="term" value="F:iron ion binding"/>
    <property type="evidence" value="ECO:0007669"/>
    <property type="project" value="InterPro"/>
</dbReference>
<name>A0A8J3YVE2_9ACTN</name>
<dbReference type="GO" id="GO:0004497">
    <property type="term" value="F:monooxygenase activity"/>
    <property type="evidence" value="ECO:0007669"/>
    <property type="project" value="InterPro"/>
</dbReference>
<feature type="compositionally biased region" description="Low complexity" evidence="2">
    <location>
        <begin position="50"/>
        <end position="60"/>
    </location>
</feature>
<dbReference type="GO" id="GO:0020037">
    <property type="term" value="F:heme binding"/>
    <property type="evidence" value="ECO:0007669"/>
    <property type="project" value="InterPro"/>
</dbReference>